<dbReference type="Pfam" id="PF07969">
    <property type="entry name" value="Amidohydro_3"/>
    <property type="match status" value="1"/>
</dbReference>
<sequence>MSELLVKNAYVIDPINDIKGEIMDIAIRDKMIVESVGSSAEVVDAKGCLTLPGGVDSHTHICGTKVNFGRYMSPEDMRAGRGRAQPYMYPVSGYSVPTVYANTYRYSALGYTTVLEGAMAPLEARHTHEEFFFTSLQDTMANTLFDGNWSVMEAVADKDLKRVAAVVGWTLAAVKGFGVKVTNPGGTEMWGWGKDVGCIHQKIDHFGITPAEIIDYLIQANELLNLPHSVHLHCNNLGKPGNYKCTLETMQRTPDLNDKRQTLYMTHVQFHSYGGTKWSDFCSKSDDVAWMLNRKPQIAIDMGQVMFGKTTTMTADGPMEFNLFRLYNNKWSNHDVELETGSGIIPVLYSRKNLVNSIMWSIGLELALMAKNPWQCMLATDNPNGAPFVKYPEIIALLMSSRYRNEEFSKVHPNTENRVHLPSLDREMDFYEIAVMTRAAQAKALGITGIGKGHLGEGAYGDIAIYPIKTDDIDPAAEYEKIIKGFSSTDYTIKSGRVISRDGNCLLNGNNRTIWVKPKIPDEYDMSKDPEFIKKFERYYSVSMENYPVEEAYLNQRNICIETETKL</sequence>
<dbReference type="RefSeq" id="WP_278099876.1">
    <property type="nucleotide sequence ID" value="NZ_CP091092.1"/>
</dbReference>
<gene>
    <name evidence="2" type="ORF">L1994_01180</name>
</gene>
<dbReference type="KEGG" id="manq:L1994_01180"/>
<feature type="domain" description="Amidohydrolase 3" evidence="1">
    <location>
        <begin position="41"/>
        <end position="499"/>
    </location>
</feature>
<keyword evidence="3" id="KW-1185">Reference proteome</keyword>
<organism evidence="2 3">
    <name type="scientific">Methanomicrobium antiquum</name>
    <dbReference type="NCBI Taxonomy" id="487686"/>
    <lineage>
        <taxon>Archaea</taxon>
        <taxon>Methanobacteriati</taxon>
        <taxon>Methanobacteriota</taxon>
        <taxon>Stenosarchaea group</taxon>
        <taxon>Methanomicrobia</taxon>
        <taxon>Methanomicrobiales</taxon>
        <taxon>Methanomicrobiaceae</taxon>
        <taxon>Methanomicrobium</taxon>
    </lineage>
</organism>
<dbReference type="InterPro" id="IPR012027">
    <property type="entry name" value="Formylmethanofuran_DH_asu"/>
</dbReference>
<dbReference type="InterPro" id="IPR013108">
    <property type="entry name" value="Amidohydro_3"/>
</dbReference>
<dbReference type="GO" id="GO:0016810">
    <property type="term" value="F:hydrolase activity, acting on carbon-nitrogen (but not peptide) bonds"/>
    <property type="evidence" value="ECO:0007669"/>
    <property type="project" value="InterPro"/>
</dbReference>
<dbReference type="PIRSF" id="PIRSF006453">
    <property type="entry name" value="FwdA"/>
    <property type="match status" value="1"/>
</dbReference>
<dbReference type="GeneID" id="79948965"/>
<dbReference type="AlphaFoldDB" id="A0AAF0FM55"/>
<dbReference type="EMBL" id="CP091092">
    <property type="protein sequence ID" value="WFN37038.1"/>
    <property type="molecule type" value="Genomic_DNA"/>
</dbReference>
<protein>
    <submittedName>
        <fullName evidence="2">Formylmethanofuran dehydrogenase subunit A</fullName>
        <ecNumber evidence="2">1.2.7.12</ecNumber>
    </submittedName>
</protein>
<dbReference type="InterPro" id="IPR011059">
    <property type="entry name" value="Metal-dep_hydrolase_composite"/>
</dbReference>
<dbReference type="Proteomes" id="UP001218895">
    <property type="component" value="Chromosome"/>
</dbReference>
<dbReference type="Gene3D" id="2.30.40.10">
    <property type="entry name" value="Urease, subunit C, domain 1"/>
    <property type="match status" value="1"/>
</dbReference>
<dbReference type="SUPFAM" id="SSF51338">
    <property type="entry name" value="Composite domain of metallo-dependent hydrolases"/>
    <property type="match status" value="2"/>
</dbReference>
<dbReference type="EC" id="1.2.7.12" evidence="2"/>
<dbReference type="InterPro" id="IPR050378">
    <property type="entry name" value="Metallo-dep_Hydrolases_sf"/>
</dbReference>
<accession>A0AAF0FM55</accession>
<evidence type="ECO:0000313" key="3">
    <source>
        <dbReference type="Proteomes" id="UP001218895"/>
    </source>
</evidence>
<dbReference type="GO" id="GO:0018493">
    <property type="term" value="F:formylmethanofuran dehydrogenase activity"/>
    <property type="evidence" value="ECO:0007669"/>
    <property type="project" value="UniProtKB-EC"/>
</dbReference>
<evidence type="ECO:0000259" key="1">
    <source>
        <dbReference type="Pfam" id="PF07969"/>
    </source>
</evidence>
<keyword evidence="2" id="KW-0560">Oxidoreductase</keyword>
<evidence type="ECO:0000313" key="2">
    <source>
        <dbReference type="EMBL" id="WFN37038.1"/>
    </source>
</evidence>
<dbReference type="PANTHER" id="PTHR11647:SF1">
    <property type="entry name" value="COLLAPSIN RESPONSE MEDIATOR PROTEIN"/>
    <property type="match status" value="1"/>
</dbReference>
<dbReference type="PANTHER" id="PTHR11647">
    <property type="entry name" value="HYDRANTOINASE/DIHYDROPYRIMIDINASE FAMILY MEMBER"/>
    <property type="match status" value="1"/>
</dbReference>
<dbReference type="InterPro" id="IPR032466">
    <property type="entry name" value="Metal_Hydrolase"/>
</dbReference>
<proteinExistence type="predicted"/>
<name>A0AAF0FM55_9EURY</name>
<dbReference type="SUPFAM" id="SSF51556">
    <property type="entry name" value="Metallo-dependent hydrolases"/>
    <property type="match status" value="1"/>
</dbReference>
<dbReference type="NCBIfam" id="TIGR03121">
    <property type="entry name" value="one_C_dehyd_A"/>
    <property type="match status" value="1"/>
</dbReference>
<reference evidence="2" key="1">
    <citation type="submission" date="2022-01" db="EMBL/GenBank/DDBJ databases">
        <title>Complete genome of Methanomicrobium antiquum DSM 21220.</title>
        <authorList>
            <person name="Chen S.-C."/>
            <person name="You Y.-T."/>
            <person name="Zhou Y.-Z."/>
            <person name="Lai M.-C."/>
        </authorList>
    </citation>
    <scope>NUCLEOTIDE SEQUENCE</scope>
    <source>
        <strain evidence="2">DSM 21220</strain>
    </source>
</reference>